<name>A0A4Y2VA36_ARAVE</name>
<sequence length="108" mass="12756">MTKSSEISADRRHRINEDRKDGVSYENPAKMCNSSKLGICFLRDSRYPRNMRLRDPSKEREGEANTTNENKCKIRFLERKIDTEKERFTNERDRGRLEIECISSNSLP</sequence>
<feature type="region of interest" description="Disordered" evidence="1">
    <location>
        <begin position="1"/>
        <end position="27"/>
    </location>
</feature>
<dbReference type="EMBL" id="BGPR01044574">
    <property type="protein sequence ID" value="GBO21382.1"/>
    <property type="molecule type" value="Genomic_DNA"/>
</dbReference>
<proteinExistence type="predicted"/>
<accession>A0A4Y2VA36</accession>
<protein>
    <submittedName>
        <fullName evidence="3">Uncharacterized protein</fullName>
    </submittedName>
</protein>
<comment type="caution">
    <text evidence="3">The sequence shown here is derived from an EMBL/GenBank/DDBJ whole genome shotgun (WGS) entry which is preliminary data.</text>
</comment>
<keyword evidence="4" id="KW-1185">Reference proteome</keyword>
<dbReference type="EMBL" id="BGPR01044572">
    <property type="protein sequence ID" value="GBO21381.1"/>
    <property type="molecule type" value="Genomic_DNA"/>
</dbReference>
<evidence type="ECO:0000313" key="3">
    <source>
        <dbReference type="EMBL" id="GBO21382.1"/>
    </source>
</evidence>
<evidence type="ECO:0000313" key="4">
    <source>
        <dbReference type="Proteomes" id="UP000499080"/>
    </source>
</evidence>
<gene>
    <name evidence="2" type="ORF">AVEN_46063_1</name>
    <name evidence="3" type="ORF">AVEN_75693_1</name>
</gene>
<evidence type="ECO:0000313" key="2">
    <source>
        <dbReference type="EMBL" id="GBO21381.1"/>
    </source>
</evidence>
<dbReference type="AlphaFoldDB" id="A0A4Y2VA36"/>
<dbReference type="Proteomes" id="UP000499080">
    <property type="component" value="Unassembled WGS sequence"/>
</dbReference>
<organism evidence="3 4">
    <name type="scientific">Araneus ventricosus</name>
    <name type="common">Orbweaver spider</name>
    <name type="synonym">Epeira ventricosa</name>
    <dbReference type="NCBI Taxonomy" id="182803"/>
    <lineage>
        <taxon>Eukaryota</taxon>
        <taxon>Metazoa</taxon>
        <taxon>Ecdysozoa</taxon>
        <taxon>Arthropoda</taxon>
        <taxon>Chelicerata</taxon>
        <taxon>Arachnida</taxon>
        <taxon>Araneae</taxon>
        <taxon>Araneomorphae</taxon>
        <taxon>Entelegynae</taxon>
        <taxon>Araneoidea</taxon>
        <taxon>Araneidae</taxon>
        <taxon>Araneus</taxon>
    </lineage>
</organism>
<reference evidence="3 4" key="1">
    <citation type="journal article" date="2019" name="Sci. Rep.">
        <title>Orb-weaving spider Araneus ventricosus genome elucidates the spidroin gene catalogue.</title>
        <authorList>
            <person name="Kono N."/>
            <person name="Nakamura H."/>
            <person name="Ohtoshi R."/>
            <person name="Moran D.A.P."/>
            <person name="Shinohara A."/>
            <person name="Yoshida Y."/>
            <person name="Fujiwara M."/>
            <person name="Mori M."/>
            <person name="Tomita M."/>
            <person name="Arakawa K."/>
        </authorList>
    </citation>
    <scope>NUCLEOTIDE SEQUENCE [LARGE SCALE GENOMIC DNA]</scope>
</reference>
<evidence type="ECO:0000256" key="1">
    <source>
        <dbReference type="SAM" id="MobiDB-lite"/>
    </source>
</evidence>